<proteinExistence type="predicted"/>
<gene>
    <name evidence="4" type="ORF">I8755_35640</name>
</gene>
<evidence type="ECO:0000256" key="2">
    <source>
        <dbReference type="SAM" id="MobiDB-lite"/>
    </source>
</evidence>
<reference evidence="4 5" key="1">
    <citation type="submission" date="2020-12" db="EMBL/GenBank/DDBJ databases">
        <title>Identification and biosynthesis of polyene macrolides produced by Streptomyces alfalfae Men-myco-93-63.</title>
        <authorList>
            <person name="Liu D."/>
            <person name="Li Y."/>
            <person name="Liu L."/>
            <person name="Han X."/>
            <person name="Shen F."/>
        </authorList>
    </citation>
    <scope>NUCLEOTIDE SEQUENCE [LARGE SCALE GENOMIC DNA]</scope>
    <source>
        <strain evidence="4 5">Men-myco-93-63</strain>
    </source>
</reference>
<organism evidence="4 5">
    <name type="scientific">Streptomyces alfalfae</name>
    <dbReference type="NCBI Taxonomy" id="1642299"/>
    <lineage>
        <taxon>Bacteria</taxon>
        <taxon>Bacillati</taxon>
        <taxon>Actinomycetota</taxon>
        <taxon>Actinomycetes</taxon>
        <taxon>Kitasatosporales</taxon>
        <taxon>Streptomycetaceae</taxon>
        <taxon>Streptomyces</taxon>
    </lineage>
</organism>
<evidence type="ECO:0000313" key="4">
    <source>
        <dbReference type="EMBL" id="QQC93082.1"/>
    </source>
</evidence>
<dbReference type="InterPro" id="IPR020084">
    <property type="entry name" value="NUDIX_hydrolase_CS"/>
</dbReference>
<dbReference type="PROSITE" id="PS51462">
    <property type="entry name" value="NUDIX"/>
    <property type="match status" value="1"/>
</dbReference>
<sequence>MKHAPHLLIVDVAQVLLRPDGAALCVRRRPYAALAPGQLTVLGGRLEAGEPLDHAARREALEEAGVLVSADQQDFRGLIHHHAPAGGPDRVTAAFVAGSWGGEPHNAEPHQHQHQHQHQHHGPFWVPIDRPSPDYHPSTVTIFQTLIHGPSYRAVNRPAGGAR</sequence>
<evidence type="ECO:0000259" key="3">
    <source>
        <dbReference type="PROSITE" id="PS51462"/>
    </source>
</evidence>
<evidence type="ECO:0000256" key="1">
    <source>
        <dbReference type="ARBA" id="ARBA00022801"/>
    </source>
</evidence>
<dbReference type="RefSeq" id="WP_198504634.1">
    <property type="nucleotide sequence ID" value="NZ_CP065959.1"/>
</dbReference>
<accession>A0A7T4PMK8</accession>
<dbReference type="InterPro" id="IPR000086">
    <property type="entry name" value="NUDIX_hydrolase_dom"/>
</dbReference>
<feature type="region of interest" description="Disordered" evidence="2">
    <location>
        <begin position="102"/>
        <end position="131"/>
    </location>
</feature>
<dbReference type="EMBL" id="CP065959">
    <property type="protein sequence ID" value="QQC93082.1"/>
    <property type="molecule type" value="Genomic_DNA"/>
</dbReference>
<protein>
    <submittedName>
        <fullName evidence="4">NUDIX domain-containing protein</fullName>
    </submittedName>
</protein>
<feature type="compositionally biased region" description="Basic residues" evidence="2">
    <location>
        <begin position="112"/>
        <end position="121"/>
    </location>
</feature>
<feature type="domain" description="Nudix hydrolase" evidence="3">
    <location>
        <begin position="7"/>
        <end position="148"/>
    </location>
</feature>
<keyword evidence="1" id="KW-0378">Hydrolase</keyword>
<name>A0A7T4PMK8_9ACTN</name>
<dbReference type="Gene3D" id="3.90.79.10">
    <property type="entry name" value="Nucleoside Triphosphate Pyrophosphohydrolase"/>
    <property type="match status" value="1"/>
</dbReference>
<dbReference type="InterPro" id="IPR015797">
    <property type="entry name" value="NUDIX_hydrolase-like_dom_sf"/>
</dbReference>
<evidence type="ECO:0000313" key="5">
    <source>
        <dbReference type="Proteomes" id="UP000596130"/>
    </source>
</evidence>
<dbReference type="Pfam" id="PF00293">
    <property type="entry name" value="NUDIX"/>
    <property type="match status" value="1"/>
</dbReference>
<dbReference type="Proteomes" id="UP000596130">
    <property type="component" value="Chromosome"/>
</dbReference>
<dbReference type="PROSITE" id="PS00893">
    <property type="entry name" value="NUDIX_BOX"/>
    <property type="match status" value="1"/>
</dbReference>
<dbReference type="AlphaFoldDB" id="A0A7T4PMK8"/>
<dbReference type="GO" id="GO:0016787">
    <property type="term" value="F:hydrolase activity"/>
    <property type="evidence" value="ECO:0007669"/>
    <property type="project" value="UniProtKB-KW"/>
</dbReference>
<dbReference type="SUPFAM" id="SSF55811">
    <property type="entry name" value="Nudix"/>
    <property type="match status" value="1"/>
</dbReference>